<name>W2SBB5_CYPE1</name>
<proteinExistence type="predicted"/>
<sequence length="229" mass="24700">MGTQTRRPRGAARPPSAQQTLSFKNESAKVTKPSATRHSEAKTKSKPRLSDPAKEEIIESISTPDPDPVTVEAEAEPVAAPTPRKKKRVSGASSAVDPREVEAEKITDNQIRKWWDQEQKHRGVPAIHQEAVPLHEKILRNFDLSGQYGSCIGITRLNRWRRANSLGLSPPLEVMAVLLREAEGSGAEAQTSKAKGKGAKGAKASRAQGCGAWAYIDELAGGRVGVVDA</sequence>
<feature type="compositionally biased region" description="Basic residues" evidence="1">
    <location>
        <begin position="1"/>
        <end position="10"/>
    </location>
</feature>
<dbReference type="RefSeq" id="XP_008712984.1">
    <property type="nucleotide sequence ID" value="XM_008714762.1"/>
</dbReference>
<reference evidence="2 3" key="1">
    <citation type="submission" date="2013-03" db="EMBL/GenBank/DDBJ databases">
        <title>The Genome Sequence of Phialophora europaea CBS 101466.</title>
        <authorList>
            <consortium name="The Broad Institute Genomics Platform"/>
            <person name="Cuomo C."/>
            <person name="de Hoog S."/>
            <person name="Gorbushina A."/>
            <person name="Walker B."/>
            <person name="Young S.K."/>
            <person name="Zeng Q."/>
            <person name="Gargeya S."/>
            <person name="Fitzgerald M."/>
            <person name="Haas B."/>
            <person name="Abouelleil A."/>
            <person name="Allen A.W."/>
            <person name="Alvarado L."/>
            <person name="Arachchi H.M."/>
            <person name="Berlin A.M."/>
            <person name="Chapman S.B."/>
            <person name="Gainer-Dewar J."/>
            <person name="Goldberg J."/>
            <person name="Griggs A."/>
            <person name="Gujja S."/>
            <person name="Hansen M."/>
            <person name="Howarth C."/>
            <person name="Imamovic A."/>
            <person name="Ireland A."/>
            <person name="Larimer J."/>
            <person name="McCowan C."/>
            <person name="Murphy C."/>
            <person name="Pearson M."/>
            <person name="Poon T.W."/>
            <person name="Priest M."/>
            <person name="Roberts A."/>
            <person name="Saif S."/>
            <person name="Shea T."/>
            <person name="Sisk P."/>
            <person name="Sykes S."/>
            <person name="Wortman J."/>
            <person name="Nusbaum C."/>
            <person name="Birren B."/>
        </authorList>
    </citation>
    <scope>NUCLEOTIDE SEQUENCE [LARGE SCALE GENOMIC DNA]</scope>
    <source>
        <strain evidence="2 3">CBS 101466</strain>
    </source>
</reference>
<dbReference type="Pfam" id="PF04081">
    <property type="entry name" value="DNA_pol_delta_4"/>
    <property type="match status" value="1"/>
</dbReference>
<evidence type="ECO:0008006" key="4">
    <source>
        <dbReference type="Google" id="ProtNLM"/>
    </source>
</evidence>
<dbReference type="GO" id="GO:0003887">
    <property type="term" value="F:DNA-directed DNA polymerase activity"/>
    <property type="evidence" value="ECO:0007669"/>
    <property type="project" value="TreeGrafter"/>
</dbReference>
<gene>
    <name evidence="2" type="ORF">HMPREF1541_10091</name>
</gene>
<organism evidence="2 3">
    <name type="scientific">Cyphellophora europaea (strain CBS 101466)</name>
    <name type="common">Phialophora europaea</name>
    <dbReference type="NCBI Taxonomy" id="1220924"/>
    <lineage>
        <taxon>Eukaryota</taxon>
        <taxon>Fungi</taxon>
        <taxon>Dikarya</taxon>
        <taxon>Ascomycota</taxon>
        <taxon>Pezizomycotina</taxon>
        <taxon>Eurotiomycetes</taxon>
        <taxon>Chaetothyriomycetidae</taxon>
        <taxon>Chaetothyriales</taxon>
        <taxon>Cyphellophoraceae</taxon>
        <taxon>Cyphellophora</taxon>
    </lineage>
</organism>
<feature type="region of interest" description="Disordered" evidence="1">
    <location>
        <begin position="1"/>
        <end position="99"/>
    </location>
</feature>
<dbReference type="Proteomes" id="UP000030752">
    <property type="component" value="Unassembled WGS sequence"/>
</dbReference>
<dbReference type="PANTHER" id="PTHR14303:SF0">
    <property type="entry name" value="DNA POLYMERASE DELTA SUBUNIT 4"/>
    <property type="match status" value="1"/>
</dbReference>
<dbReference type="VEuPathDB" id="FungiDB:HMPREF1541_10091"/>
<evidence type="ECO:0000313" key="3">
    <source>
        <dbReference type="Proteomes" id="UP000030752"/>
    </source>
</evidence>
<keyword evidence="3" id="KW-1185">Reference proteome</keyword>
<dbReference type="GO" id="GO:0000731">
    <property type="term" value="P:DNA synthesis involved in DNA repair"/>
    <property type="evidence" value="ECO:0007669"/>
    <property type="project" value="InterPro"/>
</dbReference>
<dbReference type="OrthoDB" id="337486at2759"/>
<dbReference type="EMBL" id="KB822713">
    <property type="protein sequence ID" value="ETN45214.1"/>
    <property type="molecule type" value="Genomic_DNA"/>
</dbReference>
<dbReference type="GO" id="GO:0006261">
    <property type="term" value="P:DNA-templated DNA replication"/>
    <property type="evidence" value="ECO:0007669"/>
    <property type="project" value="TreeGrafter"/>
</dbReference>
<dbReference type="STRING" id="1220924.W2SBB5"/>
<dbReference type="PANTHER" id="PTHR14303">
    <property type="entry name" value="DNA POLYMERASE DELTA SUBUNIT 4"/>
    <property type="match status" value="1"/>
</dbReference>
<dbReference type="InterPro" id="IPR007218">
    <property type="entry name" value="DNA_pol_delta_4"/>
</dbReference>
<protein>
    <recommendedName>
        <fullName evidence="4">DNA polymerase delta subunit 4</fullName>
    </recommendedName>
</protein>
<feature type="compositionally biased region" description="Basic and acidic residues" evidence="1">
    <location>
        <begin position="37"/>
        <end position="57"/>
    </location>
</feature>
<dbReference type="eggNOG" id="ENOG502SC9I">
    <property type="taxonomic scope" value="Eukaryota"/>
</dbReference>
<dbReference type="GO" id="GO:0043625">
    <property type="term" value="C:delta DNA polymerase complex"/>
    <property type="evidence" value="ECO:0007669"/>
    <property type="project" value="TreeGrafter"/>
</dbReference>
<evidence type="ECO:0000256" key="1">
    <source>
        <dbReference type="SAM" id="MobiDB-lite"/>
    </source>
</evidence>
<accession>W2SBB5</accession>
<dbReference type="InParanoid" id="W2SBB5"/>
<dbReference type="HOGENOM" id="CLU_077732_0_0_1"/>
<evidence type="ECO:0000313" key="2">
    <source>
        <dbReference type="EMBL" id="ETN45214.1"/>
    </source>
</evidence>
<dbReference type="AlphaFoldDB" id="W2SBB5"/>
<feature type="compositionally biased region" description="Low complexity" evidence="1">
    <location>
        <begin position="68"/>
        <end position="82"/>
    </location>
</feature>
<dbReference type="GeneID" id="19977430"/>